<dbReference type="OrthoDB" id="10042665at2759"/>
<feature type="domain" description="AAA+ ATPase lid" evidence="1">
    <location>
        <begin position="72"/>
        <end position="114"/>
    </location>
</feature>
<dbReference type="AlphaFoldDB" id="A0A9P6KRX5"/>
<dbReference type="SUPFAM" id="SSF52540">
    <property type="entry name" value="P-loop containing nucleoside triphosphate hydrolases"/>
    <property type="match status" value="1"/>
</dbReference>
<name>A0A9P6KRX5_9PLEO</name>
<dbReference type="PANTHER" id="PTHR46411">
    <property type="entry name" value="FAMILY ATPASE, PUTATIVE-RELATED"/>
    <property type="match status" value="1"/>
</dbReference>
<protein>
    <submittedName>
        <fullName evidence="2">AAA family ATPase</fullName>
    </submittedName>
</protein>
<sequence length="131" mass="15229">MERCTTADLLRNSWWRLLLRALEFYDRILFLTTNRIGSFNDAFVSRIQFQLGYPDLADESRHKLFLTNTDPAFLIAVALAKYDTTKDSEGKIVMTDTHLRPVVEMSRDFKEYLKFFSIAVTKESGQKGSTY</sequence>
<dbReference type="Pfam" id="PF23232">
    <property type="entry name" value="AAA_lid_13"/>
    <property type="match status" value="1"/>
</dbReference>
<dbReference type="EMBL" id="WJXW01000004">
    <property type="protein sequence ID" value="KAF9736630.1"/>
    <property type="molecule type" value="Genomic_DNA"/>
</dbReference>
<evidence type="ECO:0000259" key="1">
    <source>
        <dbReference type="Pfam" id="PF23232"/>
    </source>
</evidence>
<dbReference type="Proteomes" id="UP000756921">
    <property type="component" value="Unassembled WGS sequence"/>
</dbReference>
<evidence type="ECO:0000313" key="2">
    <source>
        <dbReference type="EMBL" id="KAF9736630.1"/>
    </source>
</evidence>
<keyword evidence="3" id="KW-1185">Reference proteome</keyword>
<dbReference type="InterPro" id="IPR056599">
    <property type="entry name" value="AAA_lid_fung"/>
</dbReference>
<comment type="caution">
    <text evidence="2">The sequence shown here is derived from an EMBL/GenBank/DDBJ whole genome shotgun (WGS) entry which is preliminary data.</text>
</comment>
<accession>A0A9P6KRX5</accession>
<reference evidence="2" key="1">
    <citation type="journal article" date="2020" name="Mol. Plant Microbe Interact.">
        <title>Genome Sequence of the Biocontrol Agent Coniothyrium minitans strain Conio (IMI 134523).</title>
        <authorList>
            <person name="Patel D."/>
            <person name="Shittu T.A."/>
            <person name="Baroncelli R."/>
            <person name="Muthumeenakshi S."/>
            <person name="Osborne T.H."/>
            <person name="Janganan T.K."/>
            <person name="Sreenivasaprasad S."/>
        </authorList>
    </citation>
    <scope>NUCLEOTIDE SEQUENCE</scope>
    <source>
        <strain evidence="2">Conio</strain>
    </source>
</reference>
<evidence type="ECO:0000313" key="3">
    <source>
        <dbReference type="Proteomes" id="UP000756921"/>
    </source>
</evidence>
<organism evidence="2 3">
    <name type="scientific">Paraphaeosphaeria minitans</name>
    <dbReference type="NCBI Taxonomy" id="565426"/>
    <lineage>
        <taxon>Eukaryota</taxon>
        <taxon>Fungi</taxon>
        <taxon>Dikarya</taxon>
        <taxon>Ascomycota</taxon>
        <taxon>Pezizomycotina</taxon>
        <taxon>Dothideomycetes</taxon>
        <taxon>Pleosporomycetidae</taxon>
        <taxon>Pleosporales</taxon>
        <taxon>Massarineae</taxon>
        <taxon>Didymosphaeriaceae</taxon>
        <taxon>Paraphaeosphaeria</taxon>
    </lineage>
</organism>
<proteinExistence type="predicted"/>
<dbReference type="InterPro" id="IPR027417">
    <property type="entry name" value="P-loop_NTPase"/>
</dbReference>
<dbReference type="PANTHER" id="PTHR46411:SF3">
    <property type="entry name" value="AAA+ ATPASE DOMAIN-CONTAINING PROTEIN"/>
    <property type="match status" value="1"/>
</dbReference>
<gene>
    <name evidence="2" type="ORF">PMIN01_04409</name>
</gene>